<feature type="transmembrane region" description="Helical" evidence="1">
    <location>
        <begin position="57"/>
        <end position="75"/>
    </location>
</feature>
<evidence type="ECO:0000313" key="3">
    <source>
        <dbReference type="Proteomes" id="UP000241206"/>
    </source>
</evidence>
<dbReference type="EMBL" id="PHHF01000030">
    <property type="protein sequence ID" value="PTD24746.1"/>
    <property type="molecule type" value="Genomic_DNA"/>
</dbReference>
<proteinExistence type="predicted"/>
<name>A0A2T4I4S1_9SPHN</name>
<protein>
    <submittedName>
        <fullName evidence="2">Uncharacterized protein</fullName>
    </submittedName>
</protein>
<comment type="caution">
    <text evidence="2">The sequence shown here is derived from an EMBL/GenBank/DDBJ whole genome shotgun (WGS) entry which is preliminary data.</text>
</comment>
<evidence type="ECO:0000256" key="1">
    <source>
        <dbReference type="SAM" id="Phobius"/>
    </source>
</evidence>
<keyword evidence="3" id="KW-1185">Reference proteome</keyword>
<evidence type="ECO:0000313" key="2">
    <source>
        <dbReference type="EMBL" id="PTD24746.1"/>
    </source>
</evidence>
<feature type="transmembrane region" description="Helical" evidence="1">
    <location>
        <begin position="23"/>
        <end position="45"/>
    </location>
</feature>
<keyword evidence="1" id="KW-1133">Transmembrane helix</keyword>
<dbReference type="AlphaFoldDB" id="A0A2T4I4S1"/>
<keyword evidence="1" id="KW-0472">Membrane</keyword>
<accession>A0A2T4I4S1</accession>
<keyword evidence="1" id="KW-0812">Transmembrane</keyword>
<reference evidence="2 3" key="1">
    <citation type="submission" date="2017-11" db="EMBL/GenBank/DDBJ databases">
        <title>Sphingomonas oleivorans sp. nov., isolated from oil-contaminated soil.</title>
        <authorList>
            <person name="Wang L."/>
            <person name="Chen L."/>
        </authorList>
    </citation>
    <scope>NUCLEOTIDE SEQUENCE [LARGE SCALE GENOMIC DNA]</scope>
    <source>
        <strain evidence="2 3">K101</strain>
    </source>
</reference>
<dbReference type="Proteomes" id="UP000241206">
    <property type="component" value="Unassembled WGS sequence"/>
</dbReference>
<organism evidence="2 3">
    <name type="scientific">Edaphosphingomonas fennica</name>
    <dbReference type="NCBI Taxonomy" id="114404"/>
    <lineage>
        <taxon>Bacteria</taxon>
        <taxon>Pseudomonadati</taxon>
        <taxon>Pseudomonadota</taxon>
        <taxon>Alphaproteobacteria</taxon>
        <taxon>Sphingomonadales</taxon>
        <taxon>Rhizorhabdaceae</taxon>
        <taxon>Edaphosphingomonas</taxon>
    </lineage>
</organism>
<gene>
    <name evidence="2" type="ORF">CV103_06915</name>
</gene>
<sequence>MNRDVDQPAFGAPPPRRTRASRALYWVIAIAIALVSNRLCLWFLARAGLIAENDANLMLVVAVPIALLTIGKMAPSRADRR</sequence>